<dbReference type="AlphaFoldDB" id="A0A9E7JCL0"/>
<feature type="transmembrane region" description="Helical" evidence="1">
    <location>
        <begin position="72"/>
        <end position="90"/>
    </location>
</feature>
<dbReference type="Proteomes" id="UP001055439">
    <property type="component" value="Chromosome 1"/>
</dbReference>
<evidence type="ECO:0000313" key="3">
    <source>
        <dbReference type="Proteomes" id="UP001055439"/>
    </source>
</evidence>
<reference evidence="2" key="1">
    <citation type="submission" date="2022-05" db="EMBL/GenBank/DDBJ databases">
        <title>The Musa troglodytarum L. genome provides insights into the mechanism of non-climacteric behaviour and enrichment of carotenoids.</title>
        <authorList>
            <person name="Wang J."/>
        </authorList>
    </citation>
    <scope>NUCLEOTIDE SEQUENCE</scope>
    <source>
        <tissue evidence="2">Leaf</tissue>
    </source>
</reference>
<evidence type="ECO:0000256" key="1">
    <source>
        <dbReference type="SAM" id="Phobius"/>
    </source>
</evidence>
<keyword evidence="1" id="KW-0472">Membrane</keyword>
<keyword evidence="1" id="KW-0812">Transmembrane</keyword>
<accession>A0A9E7JCL0</accession>
<proteinExistence type="predicted"/>
<organism evidence="2 3">
    <name type="scientific">Musa troglodytarum</name>
    <name type="common">fe'i banana</name>
    <dbReference type="NCBI Taxonomy" id="320322"/>
    <lineage>
        <taxon>Eukaryota</taxon>
        <taxon>Viridiplantae</taxon>
        <taxon>Streptophyta</taxon>
        <taxon>Embryophyta</taxon>
        <taxon>Tracheophyta</taxon>
        <taxon>Spermatophyta</taxon>
        <taxon>Magnoliopsida</taxon>
        <taxon>Liliopsida</taxon>
        <taxon>Zingiberales</taxon>
        <taxon>Musaceae</taxon>
        <taxon>Musa</taxon>
    </lineage>
</organism>
<keyword evidence="1" id="KW-1133">Transmembrane helix</keyword>
<keyword evidence="3" id="KW-1185">Reference proteome</keyword>
<dbReference type="EMBL" id="CP097502">
    <property type="protein sequence ID" value="URD76185.1"/>
    <property type="molecule type" value="Genomic_DNA"/>
</dbReference>
<evidence type="ECO:0000313" key="2">
    <source>
        <dbReference type="EMBL" id="URD76185.1"/>
    </source>
</evidence>
<gene>
    <name evidence="2" type="ORF">MUK42_33975</name>
</gene>
<sequence>MCLHFRINLIRTWCALTPRSIGGMASPSGSPSPSRTRSTLIRAYIILVVFCPKVISLLIINTTTNPFLQSMALFISSILIYVHIYVYIYICELNILIELINILNFTLNMTLKIFL</sequence>
<name>A0A9E7JCL0_9LILI</name>
<feature type="transmembrane region" description="Helical" evidence="1">
    <location>
        <begin position="41"/>
        <end position="60"/>
    </location>
</feature>
<protein>
    <submittedName>
        <fullName evidence="2">Uncharacterized protein</fullName>
    </submittedName>
</protein>